<evidence type="ECO:0000313" key="5">
    <source>
        <dbReference type="Proteomes" id="UP001165079"/>
    </source>
</evidence>
<dbReference type="EMBL" id="BSTX01000003">
    <property type="protein sequence ID" value="GLZ79611.1"/>
    <property type="molecule type" value="Genomic_DNA"/>
</dbReference>
<proteinExistence type="predicted"/>
<dbReference type="Gene3D" id="1.10.357.10">
    <property type="entry name" value="Tetracycline Repressor, domain 2"/>
    <property type="match status" value="1"/>
</dbReference>
<keyword evidence="5" id="KW-1185">Reference proteome</keyword>
<evidence type="ECO:0000256" key="2">
    <source>
        <dbReference type="PROSITE-ProRule" id="PRU00335"/>
    </source>
</evidence>
<evidence type="ECO:0000256" key="1">
    <source>
        <dbReference type="ARBA" id="ARBA00023125"/>
    </source>
</evidence>
<dbReference type="InterPro" id="IPR023772">
    <property type="entry name" value="DNA-bd_HTH_TetR-type_CS"/>
</dbReference>
<feature type="DNA-binding region" description="H-T-H motif" evidence="2">
    <location>
        <begin position="40"/>
        <end position="59"/>
    </location>
</feature>
<name>A0A9W6WBI8_9ACTN</name>
<accession>A0A9W6WBI8</accession>
<gene>
    <name evidence="4" type="ORF">Afil01_44180</name>
</gene>
<keyword evidence="1 2" id="KW-0238">DNA-binding</keyword>
<dbReference type="InterPro" id="IPR050109">
    <property type="entry name" value="HTH-type_TetR-like_transc_reg"/>
</dbReference>
<organism evidence="4 5">
    <name type="scientific">Actinorhabdospora filicis</name>
    <dbReference type="NCBI Taxonomy" id="1785913"/>
    <lineage>
        <taxon>Bacteria</taxon>
        <taxon>Bacillati</taxon>
        <taxon>Actinomycetota</taxon>
        <taxon>Actinomycetes</taxon>
        <taxon>Micromonosporales</taxon>
        <taxon>Micromonosporaceae</taxon>
        <taxon>Actinorhabdospora</taxon>
    </lineage>
</organism>
<dbReference type="InterPro" id="IPR001647">
    <property type="entry name" value="HTH_TetR"/>
</dbReference>
<dbReference type="PANTHER" id="PTHR30055">
    <property type="entry name" value="HTH-TYPE TRANSCRIPTIONAL REGULATOR RUTR"/>
    <property type="match status" value="1"/>
</dbReference>
<dbReference type="PROSITE" id="PS50977">
    <property type="entry name" value="HTH_TETR_2"/>
    <property type="match status" value="1"/>
</dbReference>
<dbReference type="PRINTS" id="PR00455">
    <property type="entry name" value="HTHTETR"/>
</dbReference>
<comment type="caution">
    <text evidence="4">The sequence shown here is derived from an EMBL/GenBank/DDBJ whole genome shotgun (WGS) entry which is preliminary data.</text>
</comment>
<dbReference type="InterPro" id="IPR009057">
    <property type="entry name" value="Homeodomain-like_sf"/>
</dbReference>
<reference evidence="4" key="1">
    <citation type="submission" date="2023-03" db="EMBL/GenBank/DDBJ databases">
        <title>Actinorhabdospora filicis NBRC 111898.</title>
        <authorList>
            <person name="Ichikawa N."/>
            <person name="Sato H."/>
            <person name="Tonouchi N."/>
        </authorList>
    </citation>
    <scope>NUCLEOTIDE SEQUENCE</scope>
    <source>
        <strain evidence="4">NBRC 111898</strain>
    </source>
</reference>
<feature type="domain" description="HTH tetR-type" evidence="3">
    <location>
        <begin position="17"/>
        <end position="77"/>
    </location>
</feature>
<dbReference type="PROSITE" id="PS01081">
    <property type="entry name" value="HTH_TETR_1"/>
    <property type="match status" value="1"/>
</dbReference>
<dbReference type="GO" id="GO:0003700">
    <property type="term" value="F:DNA-binding transcription factor activity"/>
    <property type="evidence" value="ECO:0007669"/>
    <property type="project" value="TreeGrafter"/>
</dbReference>
<dbReference type="InterPro" id="IPR041669">
    <property type="entry name" value="TetR_C_15"/>
</dbReference>
<protein>
    <submittedName>
        <fullName evidence="4">TetR family transcriptional regulator</fullName>
    </submittedName>
</protein>
<evidence type="ECO:0000313" key="4">
    <source>
        <dbReference type="EMBL" id="GLZ79611.1"/>
    </source>
</evidence>
<dbReference type="PANTHER" id="PTHR30055:SF226">
    <property type="entry name" value="HTH-TYPE TRANSCRIPTIONAL REGULATOR PKSA"/>
    <property type="match status" value="1"/>
</dbReference>
<dbReference type="AlphaFoldDB" id="A0A9W6WBI8"/>
<sequence>MTQARRQDDRKRQARGEQRISQILDAAADRFATLGFAATTTNAIATTAGISPGSLYQFFADKDDIARALSERYLGLLQEAHGEAFTPDIATLPLPTLIDRTVDPLIAFNLTHPGFQALLADPTTPPHVSEAKKPLHTAMLTRIDTILSTHAPHLTPATRHRAAEVVIGIFTTLLRMILAAPAHERPPLITDLKQALNGYLGPLVDNRG</sequence>
<evidence type="ECO:0000259" key="3">
    <source>
        <dbReference type="PROSITE" id="PS50977"/>
    </source>
</evidence>
<dbReference type="RefSeq" id="WP_285664756.1">
    <property type="nucleotide sequence ID" value="NZ_BSTX01000003.1"/>
</dbReference>
<dbReference type="SUPFAM" id="SSF46689">
    <property type="entry name" value="Homeodomain-like"/>
    <property type="match status" value="1"/>
</dbReference>
<dbReference type="Pfam" id="PF17918">
    <property type="entry name" value="TetR_C_15"/>
    <property type="match status" value="1"/>
</dbReference>
<dbReference type="Proteomes" id="UP001165079">
    <property type="component" value="Unassembled WGS sequence"/>
</dbReference>
<dbReference type="GO" id="GO:0000976">
    <property type="term" value="F:transcription cis-regulatory region binding"/>
    <property type="evidence" value="ECO:0007669"/>
    <property type="project" value="TreeGrafter"/>
</dbReference>
<dbReference type="Pfam" id="PF00440">
    <property type="entry name" value="TetR_N"/>
    <property type="match status" value="1"/>
</dbReference>